<evidence type="ECO:0000256" key="1">
    <source>
        <dbReference type="SAM" id="SignalP"/>
    </source>
</evidence>
<dbReference type="EMBL" id="JBFXLS010000147">
    <property type="protein sequence ID" value="KAL2813325.1"/>
    <property type="molecule type" value="Genomic_DNA"/>
</dbReference>
<accession>A0ABR4HD20</accession>
<feature type="chain" id="PRO_5045399161" evidence="1">
    <location>
        <begin position="22"/>
        <end position="109"/>
    </location>
</feature>
<organism evidence="2 3">
    <name type="scientific">Aspergillus cavernicola</name>
    <dbReference type="NCBI Taxonomy" id="176166"/>
    <lineage>
        <taxon>Eukaryota</taxon>
        <taxon>Fungi</taxon>
        <taxon>Dikarya</taxon>
        <taxon>Ascomycota</taxon>
        <taxon>Pezizomycotina</taxon>
        <taxon>Eurotiomycetes</taxon>
        <taxon>Eurotiomycetidae</taxon>
        <taxon>Eurotiales</taxon>
        <taxon>Aspergillaceae</taxon>
        <taxon>Aspergillus</taxon>
        <taxon>Aspergillus subgen. Nidulantes</taxon>
    </lineage>
</organism>
<gene>
    <name evidence="2" type="ORF">BDW59DRAFT_154898</name>
</gene>
<sequence length="109" mass="11905">MHSIKYATLLALAAFITQSSAASCEITWDGSSFYHDHYISASGVENIPTVCGDLWYQLRCPVPSRTSCRDAGDGTLIWQFTTGVSCNAGDVESAWWRATRNTFGGIDCD</sequence>
<reference evidence="2 3" key="1">
    <citation type="submission" date="2024-07" db="EMBL/GenBank/DDBJ databases">
        <title>Section-level genome sequencing and comparative genomics of Aspergillus sections Usti and Cavernicolus.</title>
        <authorList>
            <consortium name="Lawrence Berkeley National Laboratory"/>
            <person name="Nybo J.L."/>
            <person name="Vesth T.C."/>
            <person name="Theobald S."/>
            <person name="Frisvad J.C."/>
            <person name="Larsen T.O."/>
            <person name="Kjaerboelling I."/>
            <person name="Rothschild-Mancinelli K."/>
            <person name="Lyhne E.K."/>
            <person name="Kogle M.E."/>
            <person name="Barry K."/>
            <person name="Clum A."/>
            <person name="Na H."/>
            <person name="Ledsgaard L."/>
            <person name="Lin J."/>
            <person name="Lipzen A."/>
            <person name="Kuo A."/>
            <person name="Riley R."/>
            <person name="Mondo S."/>
            <person name="LaButti K."/>
            <person name="Haridas S."/>
            <person name="Pangalinan J."/>
            <person name="Salamov A.A."/>
            <person name="Simmons B.A."/>
            <person name="Magnuson J.K."/>
            <person name="Chen J."/>
            <person name="Drula E."/>
            <person name="Henrissat B."/>
            <person name="Wiebenga A."/>
            <person name="Lubbers R.J."/>
            <person name="Gomes A.C."/>
            <person name="Makela M.R."/>
            <person name="Stajich J."/>
            <person name="Grigoriev I.V."/>
            <person name="Mortensen U.H."/>
            <person name="De vries R.P."/>
            <person name="Baker S.E."/>
            <person name="Andersen M.R."/>
        </authorList>
    </citation>
    <scope>NUCLEOTIDE SEQUENCE [LARGE SCALE GENOMIC DNA]</scope>
    <source>
        <strain evidence="2 3">CBS 600.67</strain>
    </source>
</reference>
<keyword evidence="3" id="KW-1185">Reference proteome</keyword>
<feature type="signal peptide" evidence="1">
    <location>
        <begin position="1"/>
        <end position="21"/>
    </location>
</feature>
<protein>
    <submittedName>
        <fullName evidence="2">Uncharacterized protein</fullName>
    </submittedName>
</protein>
<evidence type="ECO:0000313" key="3">
    <source>
        <dbReference type="Proteomes" id="UP001610335"/>
    </source>
</evidence>
<dbReference type="Proteomes" id="UP001610335">
    <property type="component" value="Unassembled WGS sequence"/>
</dbReference>
<proteinExistence type="predicted"/>
<keyword evidence="1" id="KW-0732">Signal</keyword>
<dbReference type="PROSITE" id="PS51257">
    <property type="entry name" value="PROKAR_LIPOPROTEIN"/>
    <property type="match status" value="1"/>
</dbReference>
<evidence type="ECO:0000313" key="2">
    <source>
        <dbReference type="EMBL" id="KAL2813325.1"/>
    </source>
</evidence>
<name>A0ABR4HD20_9EURO</name>
<comment type="caution">
    <text evidence="2">The sequence shown here is derived from an EMBL/GenBank/DDBJ whole genome shotgun (WGS) entry which is preliminary data.</text>
</comment>